<keyword evidence="3" id="KW-1185">Reference proteome</keyword>
<dbReference type="GeneTree" id="ENSGT00940000164945"/>
<dbReference type="Proteomes" id="UP000264800">
    <property type="component" value="Unplaced"/>
</dbReference>
<dbReference type="Ensembl" id="ENSKMAT00000017351.1">
    <property type="protein sequence ID" value="ENSKMAP00000017114.1"/>
    <property type="gene ID" value="ENSKMAG00000012761.1"/>
</dbReference>
<accession>A0A3Q3AZR8</accession>
<dbReference type="SUPFAM" id="SSF53098">
    <property type="entry name" value="Ribonuclease H-like"/>
    <property type="match status" value="1"/>
</dbReference>
<name>A0A3Q3AZR8_KRYMA</name>
<dbReference type="GO" id="GO:0003676">
    <property type="term" value="F:nucleic acid binding"/>
    <property type="evidence" value="ECO:0007669"/>
    <property type="project" value="InterPro"/>
</dbReference>
<evidence type="ECO:0000313" key="2">
    <source>
        <dbReference type="Ensembl" id="ENSKMAP00000017114.1"/>
    </source>
</evidence>
<evidence type="ECO:0000313" key="3">
    <source>
        <dbReference type="Proteomes" id="UP000264800"/>
    </source>
</evidence>
<dbReference type="InterPro" id="IPR012337">
    <property type="entry name" value="RNaseH-like_sf"/>
</dbReference>
<dbReference type="InterPro" id="IPR036397">
    <property type="entry name" value="RNaseH_sf"/>
</dbReference>
<dbReference type="Gene3D" id="3.30.420.10">
    <property type="entry name" value="Ribonuclease H-like superfamily/Ribonuclease H"/>
    <property type="match status" value="1"/>
</dbReference>
<feature type="region of interest" description="Disordered" evidence="1">
    <location>
        <begin position="1"/>
        <end position="45"/>
    </location>
</feature>
<dbReference type="AlphaFoldDB" id="A0A3Q3AZR8"/>
<sequence>YRSVGVSCGIGPMPDVPTVAQTPATSTPFKPVKRPRLEEEPEDDPVELDTIPFIDCEDADPLWNLNTSDILEASIDDDDDDIDEENTGSLSDSKLFAVEKGQLVLLFNRCHQCGLLGASAVITSTEGCQVRIEQSCLGCESKWIWKGQSLVGGYPAGNLALSTAILSAGALPGKTLRVLKFWGMQAISPATFFTHQRRFLHQAVRNVWNEEQERVLGAMQTTAILSGDARCDSMGHCAKYGSYSLHDTIHNKIICTELVQSNEVKSSNAMELHGLKKALSVIEEAKPDAQIVLTTDGHKSVAKWLREEKADKVKHHLDIWHVSKGLWKKLSGLAKKFPLVAKWMKGIRRHLYWCAQSSNGDPELMVAKWKSVANHIANIHVHEDKRFPECCHGKIYREWFDPASEAYDKVSRILLAKQLLVAVAKLSPDGQTSGLEGFHGTVIHFAPKMYHFGYNGMKTRLQVAALHFNENAGREQRVAEKTGQSCHSIHFPKAKKGEYIVRAVKVDRTYSKFPMHYTLHVHV</sequence>
<dbReference type="PANTHER" id="PTHR31751">
    <property type="entry name" value="SI:CH211-108C17.2-RELATED-RELATED"/>
    <property type="match status" value="1"/>
</dbReference>
<reference evidence="2" key="2">
    <citation type="submission" date="2025-09" db="UniProtKB">
        <authorList>
            <consortium name="Ensembl"/>
        </authorList>
    </citation>
    <scope>IDENTIFICATION</scope>
</reference>
<feature type="compositionally biased region" description="Polar residues" evidence="1">
    <location>
        <begin position="19"/>
        <end position="28"/>
    </location>
</feature>
<dbReference type="OMA" id="SAGCCAK"/>
<dbReference type="PANTHER" id="PTHR31751:SF42">
    <property type="entry name" value="PROTEIN CBG10204"/>
    <property type="match status" value="1"/>
</dbReference>
<proteinExistence type="predicted"/>
<reference evidence="2" key="1">
    <citation type="submission" date="2025-08" db="UniProtKB">
        <authorList>
            <consortium name="Ensembl"/>
        </authorList>
    </citation>
    <scope>IDENTIFICATION</scope>
</reference>
<protein>
    <submittedName>
        <fullName evidence="2">Uncharacterized LOC108249395</fullName>
    </submittedName>
</protein>
<organism evidence="2 3">
    <name type="scientific">Kryptolebias marmoratus</name>
    <name type="common">Mangrove killifish</name>
    <name type="synonym">Rivulus marmoratus</name>
    <dbReference type="NCBI Taxonomy" id="37003"/>
    <lineage>
        <taxon>Eukaryota</taxon>
        <taxon>Metazoa</taxon>
        <taxon>Chordata</taxon>
        <taxon>Craniata</taxon>
        <taxon>Vertebrata</taxon>
        <taxon>Euteleostomi</taxon>
        <taxon>Actinopterygii</taxon>
        <taxon>Neopterygii</taxon>
        <taxon>Teleostei</taxon>
        <taxon>Neoteleostei</taxon>
        <taxon>Acanthomorphata</taxon>
        <taxon>Ovalentaria</taxon>
        <taxon>Atherinomorphae</taxon>
        <taxon>Cyprinodontiformes</taxon>
        <taxon>Rivulidae</taxon>
        <taxon>Kryptolebias</taxon>
    </lineage>
</organism>
<evidence type="ECO:0000256" key="1">
    <source>
        <dbReference type="SAM" id="MobiDB-lite"/>
    </source>
</evidence>